<accession>A0A1F7VA16</accession>
<name>A0A1F7VA16_9BACT</name>
<evidence type="ECO:0000256" key="6">
    <source>
        <dbReference type="ARBA" id="ARBA00035343"/>
    </source>
</evidence>
<keyword evidence="1" id="KW-0699">rRNA-binding</keyword>
<dbReference type="Proteomes" id="UP000178723">
    <property type="component" value="Unassembled WGS sequence"/>
</dbReference>
<dbReference type="GO" id="GO:0019843">
    <property type="term" value="F:rRNA binding"/>
    <property type="evidence" value="ECO:0007669"/>
    <property type="project" value="UniProtKB-KW"/>
</dbReference>
<evidence type="ECO:0000256" key="4">
    <source>
        <dbReference type="ARBA" id="ARBA00023274"/>
    </source>
</evidence>
<dbReference type="Pfam" id="PF01649">
    <property type="entry name" value="Ribosomal_S20p"/>
    <property type="match status" value="1"/>
</dbReference>
<keyword evidence="3" id="KW-0689">Ribosomal protein</keyword>
<dbReference type="EMBL" id="MGEP01000014">
    <property type="protein sequence ID" value="OGL87380.1"/>
    <property type="molecule type" value="Genomic_DNA"/>
</dbReference>
<dbReference type="InterPro" id="IPR002583">
    <property type="entry name" value="Ribosomal_bS20"/>
</dbReference>
<keyword evidence="2" id="KW-0694">RNA-binding</keyword>
<evidence type="ECO:0000256" key="5">
    <source>
        <dbReference type="ARBA" id="ARBA00035136"/>
    </source>
</evidence>
<dbReference type="InterPro" id="IPR036510">
    <property type="entry name" value="Ribosomal_bS20_sf"/>
</dbReference>
<dbReference type="GO" id="GO:0003735">
    <property type="term" value="F:structural constituent of ribosome"/>
    <property type="evidence" value="ECO:0007669"/>
    <property type="project" value="InterPro"/>
</dbReference>
<evidence type="ECO:0000256" key="2">
    <source>
        <dbReference type="ARBA" id="ARBA00022884"/>
    </source>
</evidence>
<evidence type="ECO:0000256" key="3">
    <source>
        <dbReference type="ARBA" id="ARBA00022980"/>
    </source>
</evidence>
<feature type="non-terminal residue" evidence="7">
    <location>
        <position position="1"/>
    </location>
</feature>
<evidence type="ECO:0000313" key="7">
    <source>
        <dbReference type="EMBL" id="OGL87380.1"/>
    </source>
</evidence>
<protein>
    <recommendedName>
        <fullName evidence="5">Small ribosomal subunit protein bS20</fullName>
    </recommendedName>
    <alternativeName>
        <fullName evidence="6">30S ribosomal protein S20</fullName>
    </alternativeName>
</protein>
<dbReference type="STRING" id="1802407.A3I40_03760"/>
<dbReference type="Gene3D" id="1.20.58.110">
    <property type="entry name" value="Ribosomal protein S20"/>
    <property type="match status" value="1"/>
</dbReference>
<evidence type="ECO:0000313" key="8">
    <source>
        <dbReference type="Proteomes" id="UP000178723"/>
    </source>
</evidence>
<dbReference type="GO" id="GO:0005840">
    <property type="term" value="C:ribosome"/>
    <property type="evidence" value="ECO:0007669"/>
    <property type="project" value="UniProtKB-KW"/>
</dbReference>
<dbReference type="GO" id="GO:1990904">
    <property type="term" value="C:ribonucleoprotein complex"/>
    <property type="evidence" value="ECO:0007669"/>
    <property type="project" value="UniProtKB-KW"/>
</dbReference>
<dbReference type="SUPFAM" id="SSF46992">
    <property type="entry name" value="Ribosomal protein S20"/>
    <property type="match status" value="1"/>
</dbReference>
<dbReference type="AlphaFoldDB" id="A0A1F7VA16"/>
<proteinExistence type="predicted"/>
<keyword evidence="4" id="KW-0687">Ribonucleoprotein</keyword>
<dbReference type="GO" id="GO:0006412">
    <property type="term" value="P:translation"/>
    <property type="evidence" value="ECO:0007669"/>
    <property type="project" value="InterPro"/>
</dbReference>
<reference evidence="7 8" key="1">
    <citation type="journal article" date="2016" name="Nat. Commun.">
        <title>Thousands of microbial genomes shed light on interconnected biogeochemical processes in an aquifer system.</title>
        <authorList>
            <person name="Anantharaman K."/>
            <person name="Brown C.T."/>
            <person name="Hug L.A."/>
            <person name="Sharon I."/>
            <person name="Castelle C.J."/>
            <person name="Probst A.J."/>
            <person name="Thomas B.C."/>
            <person name="Singh A."/>
            <person name="Wilkins M.J."/>
            <person name="Karaoz U."/>
            <person name="Brodie E.L."/>
            <person name="Williams K.H."/>
            <person name="Hubbard S.S."/>
            <person name="Banfield J.F."/>
        </authorList>
    </citation>
    <scope>NUCLEOTIDE SEQUENCE [LARGE SCALE GENOMIC DNA]</scope>
</reference>
<gene>
    <name evidence="7" type="ORF">A3I40_03760</name>
</gene>
<dbReference type="NCBIfam" id="TIGR00029">
    <property type="entry name" value="S20"/>
    <property type="match status" value="1"/>
</dbReference>
<sequence>NKPASWKSLRQTKKRTAVNVKIKQNLKKTIKKVRRITETKNAEAQELLRQTVKLIDKAVRQRVLKKNAAARTKSRLMKLWNKRSGK</sequence>
<organism evidence="7 8">
    <name type="scientific">Candidatus Uhrbacteria bacterium RIFCSPLOWO2_02_FULL_48_12</name>
    <dbReference type="NCBI Taxonomy" id="1802407"/>
    <lineage>
        <taxon>Bacteria</taxon>
        <taxon>Candidatus Uhriibacteriota</taxon>
    </lineage>
</organism>
<evidence type="ECO:0000256" key="1">
    <source>
        <dbReference type="ARBA" id="ARBA00022730"/>
    </source>
</evidence>
<comment type="caution">
    <text evidence="7">The sequence shown here is derived from an EMBL/GenBank/DDBJ whole genome shotgun (WGS) entry which is preliminary data.</text>
</comment>